<evidence type="ECO:0000256" key="1">
    <source>
        <dbReference type="SAM" id="Phobius"/>
    </source>
</evidence>
<accession>A0A1M5W5D0</accession>
<dbReference type="AlphaFoldDB" id="A0A1M5W5D0"/>
<feature type="transmembrane region" description="Helical" evidence="1">
    <location>
        <begin position="82"/>
        <end position="103"/>
    </location>
</feature>
<reference evidence="3 4" key="1">
    <citation type="submission" date="2016-11" db="EMBL/GenBank/DDBJ databases">
        <authorList>
            <person name="Jaros S."/>
            <person name="Januszkiewicz K."/>
            <person name="Wedrychowicz H."/>
        </authorList>
    </citation>
    <scope>NUCLEOTIDE SEQUENCE [LARGE SCALE GENOMIC DNA]</scope>
    <source>
        <strain evidence="3 4">GAS138</strain>
    </source>
</reference>
<dbReference type="Proteomes" id="UP000189796">
    <property type="component" value="Chromosome I"/>
</dbReference>
<feature type="transmembrane region" description="Helical" evidence="1">
    <location>
        <begin position="35"/>
        <end position="54"/>
    </location>
</feature>
<name>A0A1M5W5D0_9BRAD</name>
<proteinExistence type="predicted"/>
<feature type="transmembrane region" description="Helical" evidence="1">
    <location>
        <begin position="9"/>
        <end position="29"/>
    </location>
</feature>
<dbReference type="Pfam" id="PF04116">
    <property type="entry name" value="FA_hydroxylase"/>
    <property type="match status" value="1"/>
</dbReference>
<dbReference type="GO" id="GO:0005506">
    <property type="term" value="F:iron ion binding"/>
    <property type="evidence" value="ECO:0007669"/>
    <property type="project" value="InterPro"/>
</dbReference>
<sequence length="161" mass="18038">MCLVPTMTVAIYFGELIFATALAIVLLATSPLKPSIAAVLFCCGVAAFSLAEYLTHRFVLHSIAPVQHRIHHARPKDAVDKIFWQIWLGFGVFYLMTGADALAGALVDYAWYLLVHYCSHHSPAILPASLLKHHLDHHRFAHRNYGVSTKLWDLVFGTMLR</sequence>
<feature type="domain" description="Fatty acid hydroxylase" evidence="2">
    <location>
        <begin position="42"/>
        <end position="158"/>
    </location>
</feature>
<keyword evidence="1" id="KW-1133">Transmembrane helix</keyword>
<protein>
    <submittedName>
        <fullName evidence="3">Fatty acid hydroxylase superfamily protein</fullName>
    </submittedName>
</protein>
<dbReference type="InterPro" id="IPR006694">
    <property type="entry name" value="Fatty_acid_hydroxylase"/>
</dbReference>
<evidence type="ECO:0000259" key="2">
    <source>
        <dbReference type="Pfam" id="PF04116"/>
    </source>
</evidence>
<keyword evidence="1" id="KW-0812">Transmembrane</keyword>
<evidence type="ECO:0000313" key="3">
    <source>
        <dbReference type="EMBL" id="SHH82670.1"/>
    </source>
</evidence>
<gene>
    <name evidence="3" type="ORF">SAMN05443248_6362</name>
</gene>
<dbReference type="GO" id="GO:0008610">
    <property type="term" value="P:lipid biosynthetic process"/>
    <property type="evidence" value="ECO:0007669"/>
    <property type="project" value="InterPro"/>
</dbReference>
<organism evidence="3 4">
    <name type="scientific">Bradyrhizobium erythrophlei</name>
    <dbReference type="NCBI Taxonomy" id="1437360"/>
    <lineage>
        <taxon>Bacteria</taxon>
        <taxon>Pseudomonadati</taxon>
        <taxon>Pseudomonadota</taxon>
        <taxon>Alphaproteobacteria</taxon>
        <taxon>Hyphomicrobiales</taxon>
        <taxon>Nitrobacteraceae</taxon>
        <taxon>Bradyrhizobium</taxon>
    </lineage>
</organism>
<dbReference type="GO" id="GO:0016491">
    <property type="term" value="F:oxidoreductase activity"/>
    <property type="evidence" value="ECO:0007669"/>
    <property type="project" value="InterPro"/>
</dbReference>
<dbReference type="EMBL" id="LT670817">
    <property type="protein sequence ID" value="SHH82670.1"/>
    <property type="molecule type" value="Genomic_DNA"/>
</dbReference>
<keyword evidence="1" id="KW-0472">Membrane</keyword>
<evidence type="ECO:0000313" key="4">
    <source>
        <dbReference type="Proteomes" id="UP000189796"/>
    </source>
</evidence>